<feature type="transmembrane region" description="Helical" evidence="1">
    <location>
        <begin position="266"/>
        <end position="290"/>
    </location>
</feature>
<dbReference type="Proteomes" id="UP000806542">
    <property type="component" value="Unassembled WGS sequence"/>
</dbReference>
<keyword evidence="1" id="KW-1133">Transmembrane helix</keyword>
<feature type="transmembrane region" description="Helical" evidence="1">
    <location>
        <begin position="194"/>
        <end position="219"/>
    </location>
</feature>
<keyword evidence="1" id="KW-0472">Membrane</keyword>
<evidence type="ECO:0000256" key="1">
    <source>
        <dbReference type="SAM" id="Phobius"/>
    </source>
</evidence>
<evidence type="ECO:0000313" key="3">
    <source>
        <dbReference type="Proteomes" id="UP000806542"/>
    </source>
</evidence>
<feature type="transmembrane region" description="Helical" evidence="1">
    <location>
        <begin position="162"/>
        <end position="182"/>
    </location>
</feature>
<accession>A0A9D5M3I7</accession>
<feature type="transmembrane region" description="Helical" evidence="1">
    <location>
        <begin position="44"/>
        <end position="69"/>
    </location>
</feature>
<evidence type="ECO:0000313" key="2">
    <source>
        <dbReference type="EMBL" id="MBE5038899.1"/>
    </source>
</evidence>
<organism evidence="2 3">
    <name type="scientific">Ructibacterium gallinarum</name>
    <dbReference type="NCBI Taxonomy" id="2779355"/>
    <lineage>
        <taxon>Bacteria</taxon>
        <taxon>Bacillati</taxon>
        <taxon>Bacillota</taxon>
        <taxon>Clostridia</taxon>
        <taxon>Eubacteriales</taxon>
        <taxon>Oscillospiraceae</taxon>
        <taxon>Ructibacterium</taxon>
    </lineage>
</organism>
<protein>
    <submittedName>
        <fullName evidence="2">DUF624 domain-containing protein</fullName>
    </submittedName>
</protein>
<dbReference type="InterPro" id="IPR006938">
    <property type="entry name" value="DUF624"/>
</dbReference>
<proteinExistence type="predicted"/>
<sequence length="359" mass="41308">MGLFTRSFDKPGKGVDPNAPQKRSFFRFFDIFFRKFWHFVRVNLIYALTLIPTFVVVFVIAGIVSNGILSLPNMSEMLNSLAQQMAESAGDAGLAEYQRAQLIVTFDLFVRFVITYLFVVFWGMGPATAGVTYVLRNFAREEHAWIWSDFKDALKSNFKQSIVVFIIDVVVFVLLYFAITFYMQMPGLIGALRYIIIIVTLVYTLMHFYIYPLMVTFQLSLKDLYRNSMLFALGKLPSNLLVFLILLLVHMGSVFAAVFFGGSYSILILIVILLLEVFILLSFSAFLVNFNAYPKMKKYMLTNTEDPVKSDIFSETKSEEESKDMDYASGMYDTYTNYREFVDEKKDEESSSEEKPKED</sequence>
<dbReference type="RefSeq" id="WP_226391464.1">
    <property type="nucleotide sequence ID" value="NZ_JADCKB010000001.1"/>
</dbReference>
<gene>
    <name evidence="2" type="ORF">INF28_00260</name>
</gene>
<dbReference type="EMBL" id="JADCKB010000001">
    <property type="protein sequence ID" value="MBE5038899.1"/>
    <property type="molecule type" value="Genomic_DNA"/>
</dbReference>
<dbReference type="Pfam" id="PF04854">
    <property type="entry name" value="DUF624"/>
    <property type="match status" value="1"/>
</dbReference>
<feature type="transmembrane region" description="Helical" evidence="1">
    <location>
        <begin position="113"/>
        <end position="135"/>
    </location>
</feature>
<comment type="caution">
    <text evidence="2">The sequence shown here is derived from an EMBL/GenBank/DDBJ whole genome shotgun (WGS) entry which is preliminary data.</text>
</comment>
<name>A0A9D5M3I7_9FIRM</name>
<dbReference type="AlphaFoldDB" id="A0A9D5M3I7"/>
<reference evidence="2" key="1">
    <citation type="submission" date="2020-10" db="EMBL/GenBank/DDBJ databases">
        <title>ChiBAC.</title>
        <authorList>
            <person name="Zenner C."/>
            <person name="Hitch T.C.A."/>
            <person name="Clavel T."/>
        </authorList>
    </citation>
    <scope>NUCLEOTIDE SEQUENCE</scope>
    <source>
        <strain evidence="2">DSM 107454</strain>
    </source>
</reference>
<keyword evidence="1" id="KW-0812">Transmembrane</keyword>
<keyword evidence="3" id="KW-1185">Reference proteome</keyword>
<feature type="transmembrane region" description="Helical" evidence="1">
    <location>
        <begin position="240"/>
        <end position="260"/>
    </location>
</feature>